<dbReference type="PANTHER" id="PTHR19143:SF327">
    <property type="entry name" value="FI21813P1-RELATED"/>
    <property type="match status" value="1"/>
</dbReference>
<proteinExistence type="predicted"/>
<reference evidence="2" key="1">
    <citation type="submission" date="2020-05" db="UniProtKB">
        <authorList>
            <consortium name="EnsemblMetazoa"/>
        </authorList>
    </citation>
    <scope>IDENTIFICATION</scope>
    <source>
        <strain evidence="2">MAF</strain>
    </source>
</reference>
<dbReference type="EnsemblMetazoa" id="AMEM016493-RA">
    <property type="protein sequence ID" value="AMEM016493-PA"/>
    <property type="gene ID" value="AMEM016493"/>
</dbReference>
<evidence type="ECO:0000313" key="2">
    <source>
        <dbReference type="EnsemblMetazoa" id="AMEM016493-PA"/>
    </source>
</evidence>
<feature type="domain" description="Fibrinogen C-terminal" evidence="1">
    <location>
        <begin position="118"/>
        <end position="241"/>
    </location>
</feature>
<sequence length="314" mass="35184">MFKLHQQLVLPGRGHPMQMLQPEPKLSIHASEPVPILGPVAVKVYRSVVTILEHKPTSSVGRLFTISQKRLIVLDKLLTLQNKLLEIESAVKQTDEKLAGIVGSTHNLELLMINSAIILNSFAFRSCKENPSKRSGKYIIQPTENDEPFLGYCEQTAYGGGWLVIHYRYEGSVDFYRNWTEFRNGFGSKDGEFWLGFEKLHQITSARGHELLVELKDFEGNYKYARYDEFEIGSEEEHYPLAKVVTWAVPLVVDTWPLLVVTRDGFDGIGSGVGSRSSNSSSRSSSIASELSSLLMPSLGCGSLSGWRERVRSC</sequence>
<dbReference type="STRING" id="30066.A0A182VKG3"/>
<dbReference type="AlphaFoldDB" id="A0A182VKG3"/>
<accession>A0A182VKG3</accession>
<dbReference type="NCBIfam" id="NF040941">
    <property type="entry name" value="GGGWT_bact"/>
    <property type="match status" value="1"/>
</dbReference>
<evidence type="ECO:0000313" key="3">
    <source>
        <dbReference type="Proteomes" id="UP000075903"/>
    </source>
</evidence>
<dbReference type="Gene3D" id="3.90.215.10">
    <property type="entry name" value="Gamma Fibrinogen, chain A, domain 1"/>
    <property type="match status" value="1"/>
</dbReference>
<name>A0A182VKG3_ANOME</name>
<dbReference type="Pfam" id="PF00147">
    <property type="entry name" value="Fibrinogen_C"/>
    <property type="match status" value="1"/>
</dbReference>
<dbReference type="PROSITE" id="PS51406">
    <property type="entry name" value="FIBRINOGEN_C_2"/>
    <property type="match status" value="1"/>
</dbReference>
<dbReference type="VEuPathDB" id="VectorBase:AMEM21_001257"/>
<dbReference type="PANTHER" id="PTHR19143">
    <property type="entry name" value="FIBRINOGEN/TENASCIN/ANGIOPOEITIN"/>
    <property type="match status" value="1"/>
</dbReference>
<evidence type="ECO:0000259" key="1">
    <source>
        <dbReference type="PROSITE" id="PS51406"/>
    </source>
</evidence>
<keyword evidence="3" id="KW-1185">Reference proteome</keyword>
<protein>
    <submittedName>
        <fullName evidence="2">Fibrinogen C-terminal domain-containing protein</fullName>
    </submittedName>
</protein>
<dbReference type="SUPFAM" id="SSF56496">
    <property type="entry name" value="Fibrinogen C-terminal domain-like"/>
    <property type="match status" value="1"/>
</dbReference>
<dbReference type="InterPro" id="IPR036056">
    <property type="entry name" value="Fibrinogen-like_C"/>
</dbReference>
<organism evidence="2 3">
    <name type="scientific">Anopheles merus</name>
    <name type="common">Mosquito</name>
    <dbReference type="NCBI Taxonomy" id="30066"/>
    <lineage>
        <taxon>Eukaryota</taxon>
        <taxon>Metazoa</taxon>
        <taxon>Ecdysozoa</taxon>
        <taxon>Arthropoda</taxon>
        <taxon>Hexapoda</taxon>
        <taxon>Insecta</taxon>
        <taxon>Pterygota</taxon>
        <taxon>Neoptera</taxon>
        <taxon>Endopterygota</taxon>
        <taxon>Diptera</taxon>
        <taxon>Nematocera</taxon>
        <taxon>Culicoidea</taxon>
        <taxon>Culicidae</taxon>
        <taxon>Anophelinae</taxon>
        <taxon>Anopheles</taxon>
    </lineage>
</organism>
<dbReference type="InterPro" id="IPR014716">
    <property type="entry name" value="Fibrinogen_a/b/g_C_1"/>
</dbReference>
<dbReference type="Proteomes" id="UP000075903">
    <property type="component" value="Unassembled WGS sequence"/>
</dbReference>
<dbReference type="InterPro" id="IPR050373">
    <property type="entry name" value="Fibrinogen_C-term_domain"/>
</dbReference>
<dbReference type="VEuPathDB" id="VectorBase:AMEM016493"/>
<dbReference type="InterPro" id="IPR002181">
    <property type="entry name" value="Fibrinogen_a/b/g_C_dom"/>
</dbReference>
<dbReference type="GO" id="GO:0005615">
    <property type="term" value="C:extracellular space"/>
    <property type="evidence" value="ECO:0007669"/>
    <property type="project" value="TreeGrafter"/>
</dbReference>
<dbReference type="SMART" id="SM00186">
    <property type="entry name" value="FBG"/>
    <property type="match status" value="1"/>
</dbReference>